<dbReference type="GO" id="GO:0006412">
    <property type="term" value="P:translation"/>
    <property type="evidence" value="ECO:0007669"/>
    <property type="project" value="UniProtKB-UniRule"/>
</dbReference>
<comment type="similarity">
    <text evidence="1 4">Belongs to the universal ribosomal protein uS11 family.</text>
</comment>
<dbReference type="SUPFAM" id="SSF53137">
    <property type="entry name" value="Translational machinery components"/>
    <property type="match status" value="1"/>
</dbReference>
<proteinExistence type="inferred from homology"/>
<dbReference type="PANTHER" id="PTHR11759">
    <property type="entry name" value="40S RIBOSOMAL PROTEIN S14/30S RIBOSOMAL PROTEIN S11"/>
    <property type="match status" value="1"/>
</dbReference>
<dbReference type="InterPro" id="IPR001971">
    <property type="entry name" value="Ribosomal_uS11"/>
</dbReference>
<evidence type="ECO:0000256" key="2">
    <source>
        <dbReference type="ARBA" id="ARBA00022980"/>
    </source>
</evidence>
<evidence type="ECO:0000313" key="6">
    <source>
        <dbReference type="Proteomes" id="UP000257084"/>
    </source>
</evidence>
<dbReference type="EMBL" id="CP028360">
    <property type="protein sequence ID" value="AXN02557.1"/>
    <property type="molecule type" value="Genomic_DNA"/>
</dbReference>
<evidence type="ECO:0000256" key="1">
    <source>
        <dbReference type="ARBA" id="ARBA00006194"/>
    </source>
</evidence>
<evidence type="ECO:0000313" key="5">
    <source>
        <dbReference type="EMBL" id="AXN02557.1"/>
    </source>
</evidence>
<dbReference type="HAMAP" id="MF_01310">
    <property type="entry name" value="Ribosomal_uS11"/>
    <property type="match status" value="1"/>
</dbReference>
<keyword evidence="4" id="KW-0699">rRNA-binding</keyword>
<dbReference type="KEGG" id="vfg:C9I84_175"/>
<dbReference type="Gene3D" id="3.30.420.80">
    <property type="entry name" value="Ribosomal protein S11"/>
    <property type="match status" value="1"/>
</dbReference>
<reference evidence="5 6" key="1">
    <citation type="submission" date="2018-03" db="EMBL/GenBank/DDBJ databases">
        <title>A parallel universe: an anciently diverged bacterial symbiosis in a Hawaiian planthopper (Hemiptera: Cixiidae) reveals rearranged nutritional responsibilities.</title>
        <authorList>
            <person name="Bennett G."/>
            <person name="Mao M."/>
        </authorList>
    </citation>
    <scope>NUCLEOTIDE SEQUENCE [LARGE SCALE GENOMIC DNA]</scope>
    <source>
        <strain evidence="5 6">OLIH</strain>
    </source>
</reference>
<dbReference type="InterPro" id="IPR036967">
    <property type="entry name" value="Ribosomal_uS11_sf"/>
</dbReference>
<evidence type="ECO:0000256" key="4">
    <source>
        <dbReference type="HAMAP-Rule" id="MF_01310"/>
    </source>
</evidence>
<comment type="function">
    <text evidence="4">Located on the platform of the 30S subunit, it bridges several disparate RNA helices of the 16S rRNA. Forms part of the Shine-Dalgarno cleft in the 70S ribosome.</text>
</comment>
<keyword evidence="2 4" id="KW-0689">Ribosomal protein</keyword>
<dbReference type="Pfam" id="PF00411">
    <property type="entry name" value="Ribosomal_S11"/>
    <property type="match status" value="1"/>
</dbReference>
<keyword evidence="4" id="KW-0694">RNA-binding</keyword>
<name>A0A346E0Q2_9PROT</name>
<dbReference type="GO" id="GO:1990904">
    <property type="term" value="C:ribonucleoprotein complex"/>
    <property type="evidence" value="ECO:0007669"/>
    <property type="project" value="UniProtKB-KW"/>
</dbReference>
<protein>
    <recommendedName>
        <fullName evidence="4">Small ribosomal subunit protein uS11</fullName>
    </recommendedName>
</protein>
<dbReference type="NCBIfam" id="NF003698">
    <property type="entry name" value="PRK05309.1"/>
    <property type="match status" value="1"/>
</dbReference>
<dbReference type="GO" id="GO:0003735">
    <property type="term" value="F:structural constituent of ribosome"/>
    <property type="evidence" value="ECO:0007669"/>
    <property type="project" value="InterPro"/>
</dbReference>
<sequence length="113" mass="12991">MYKCELYIISTKNNTIVTFKKFKNVVFCKSAGNLKFKGTKKSTPFAAQKLGEFVYNEIKKQNIKEINIKTKGFGPGREAILRVFSSESINIRKISDITPYPHNGCRPKKKRRV</sequence>
<dbReference type="GO" id="GO:0005840">
    <property type="term" value="C:ribosome"/>
    <property type="evidence" value="ECO:0007669"/>
    <property type="project" value="UniProtKB-KW"/>
</dbReference>
<accession>A0A346E0Q2</accession>
<evidence type="ECO:0000256" key="3">
    <source>
        <dbReference type="ARBA" id="ARBA00023274"/>
    </source>
</evidence>
<gene>
    <name evidence="4" type="primary">rpsK</name>
    <name evidence="5" type="ORF">C9I84_175</name>
</gene>
<dbReference type="GO" id="GO:0019843">
    <property type="term" value="F:rRNA binding"/>
    <property type="evidence" value="ECO:0007669"/>
    <property type="project" value="UniProtKB-UniRule"/>
</dbReference>
<dbReference type="PIRSF" id="PIRSF002131">
    <property type="entry name" value="Ribosomal_S11"/>
    <property type="match status" value="1"/>
</dbReference>
<dbReference type="AlphaFoldDB" id="A0A346E0Q2"/>
<keyword evidence="6" id="KW-1185">Reference proteome</keyword>
<comment type="subunit">
    <text evidence="4">Part of the 30S ribosomal subunit. Interacts with proteins S7 and S18. Binds to IF-3.</text>
</comment>
<dbReference type="Proteomes" id="UP000257084">
    <property type="component" value="Chromosome"/>
</dbReference>
<organism evidence="5 6">
    <name type="scientific">Candidatus Vidania fulgoroideorum</name>
    <dbReference type="NCBI Taxonomy" id="881286"/>
    <lineage>
        <taxon>Bacteria</taxon>
        <taxon>Pseudomonadati</taxon>
        <taxon>Pseudomonadota</taxon>
        <taxon>Betaproteobacteria</taxon>
        <taxon>Candidatus Vidania</taxon>
    </lineage>
</organism>
<keyword evidence="3 4" id="KW-0687">Ribonucleoprotein</keyword>